<organism evidence="3">
    <name type="scientific">Campylobacter jejuni</name>
    <dbReference type="NCBI Taxonomy" id="197"/>
    <lineage>
        <taxon>Bacteria</taxon>
        <taxon>Pseudomonadati</taxon>
        <taxon>Campylobacterota</taxon>
        <taxon>Epsilonproteobacteria</taxon>
        <taxon>Campylobacterales</taxon>
        <taxon>Campylobacteraceae</taxon>
        <taxon>Campylobacter</taxon>
    </lineage>
</organism>
<evidence type="ECO:0000256" key="1">
    <source>
        <dbReference type="SAM" id="Phobius"/>
    </source>
</evidence>
<sequence length="360" mass="42187">MPKISILTPCYNHEKYISAYLQSVLNQTFNDFELIIVDDYSSDQSVKEVEKFKDNRIKLIKHSYNKGINATLNTAFKNSSGDYIVFMASDDMFEVNALEKINQVFENNQNIDVVYPALKYINEDNQIFKNRKITNVSNEIDLIRDFFIIGNCLTSPGMSIKRKTYDKIYPLDNAFCNQQDTLMHIKLLLNKAKIFILDDYLVRYRVATTNASISAGMSSNIVRANLEMEILMQEFLKMNDLDLLEKIFAKEIQATSIKPYKETLKFFLGYMALQSGDEFKKYWGYHKIMEYYNIPSNVEILKEKYNFTFKDYVKLSSFCINGRLEKKFKKYKKRFIIACISSFIIFVILCGVIIYQNFIQ</sequence>
<evidence type="ECO:0000313" key="3">
    <source>
        <dbReference type="EMBL" id="ECV9656517.1"/>
    </source>
</evidence>
<keyword evidence="3" id="KW-0808">Transferase</keyword>
<dbReference type="SUPFAM" id="SSF53448">
    <property type="entry name" value="Nucleotide-diphospho-sugar transferases"/>
    <property type="match status" value="1"/>
</dbReference>
<dbReference type="PANTHER" id="PTHR22916:SF3">
    <property type="entry name" value="UDP-GLCNAC:BETAGAL BETA-1,3-N-ACETYLGLUCOSAMINYLTRANSFERASE-LIKE PROTEIN 1"/>
    <property type="match status" value="1"/>
</dbReference>
<dbReference type="EMBL" id="AAKUWM010000001">
    <property type="protein sequence ID" value="ECV9656517.1"/>
    <property type="molecule type" value="Genomic_DNA"/>
</dbReference>
<reference evidence="3" key="1">
    <citation type="submission" date="2019-09" db="EMBL/GenBank/DDBJ databases">
        <authorList>
            <consortium name="GenomeTrakr network: Whole genome sequencing for foodborne pathogen traceback"/>
        </authorList>
    </citation>
    <scope>NUCLEOTIDE SEQUENCE [LARGE SCALE GENOMIC DNA]</scope>
    <source>
        <strain evidence="3">TTU_583</strain>
    </source>
</reference>
<gene>
    <name evidence="3" type="ORF">F2N06_00625</name>
</gene>
<dbReference type="Gene3D" id="3.90.550.10">
    <property type="entry name" value="Spore Coat Polysaccharide Biosynthesis Protein SpsA, Chain A"/>
    <property type="match status" value="1"/>
</dbReference>
<accession>A0A698FCB3</accession>
<name>A0A698FCB3_CAMJU</name>
<comment type="caution">
    <text evidence="3">The sequence shown here is derived from an EMBL/GenBank/DDBJ whole genome shotgun (WGS) entry which is preliminary data.</text>
</comment>
<keyword evidence="1" id="KW-0472">Membrane</keyword>
<protein>
    <submittedName>
        <fullName evidence="3">Glycosyltransferase</fullName>
    </submittedName>
</protein>
<keyword evidence="1" id="KW-0812">Transmembrane</keyword>
<feature type="transmembrane region" description="Helical" evidence="1">
    <location>
        <begin position="335"/>
        <end position="355"/>
    </location>
</feature>
<proteinExistence type="predicted"/>
<keyword evidence="1" id="KW-1133">Transmembrane helix</keyword>
<dbReference type="AlphaFoldDB" id="A0A698FCB3"/>
<feature type="domain" description="Glycosyltransferase 2-like" evidence="2">
    <location>
        <begin position="5"/>
        <end position="141"/>
    </location>
</feature>
<dbReference type="PANTHER" id="PTHR22916">
    <property type="entry name" value="GLYCOSYLTRANSFERASE"/>
    <property type="match status" value="1"/>
</dbReference>
<dbReference type="GO" id="GO:0016758">
    <property type="term" value="F:hexosyltransferase activity"/>
    <property type="evidence" value="ECO:0007669"/>
    <property type="project" value="UniProtKB-ARBA"/>
</dbReference>
<dbReference type="Pfam" id="PF00535">
    <property type="entry name" value="Glycos_transf_2"/>
    <property type="match status" value="1"/>
</dbReference>
<evidence type="ECO:0000259" key="2">
    <source>
        <dbReference type="Pfam" id="PF00535"/>
    </source>
</evidence>
<dbReference type="InterPro" id="IPR029044">
    <property type="entry name" value="Nucleotide-diphossugar_trans"/>
</dbReference>
<dbReference type="InterPro" id="IPR001173">
    <property type="entry name" value="Glyco_trans_2-like"/>
</dbReference>